<gene>
    <name evidence="8" type="ORF">I5M19_03890</name>
</gene>
<dbReference type="InterPro" id="IPR033453">
    <property type="entry name" value="Glyco_hydro_30_TIM-barrel"/>
</dbReference>
<dbReference type="PANTHER" id="PTHR11069">
    <property type="entry name" value="GLUCOSYLCERAMIDASE"/>
    <property type="match status" value="1"/>
</dbReference>
<evidence type="ECO:0000313" key="8">
    <source>
        <dbReference type="EMBL" id="MBK0378433.1"/>
    </source>
</evidence>
<name>A0A934PT08_9SPHI</name>
<organism evidence="8 9">
    <name type="scientific">Mucilaginibacter segetis</name>
    <dbReference type="NCBI Taxonomy" id="2793071"/>
    <lineage>
        <taxon>Bacteria</taxon>
        <taxon>Pseudomonadati</taxon>
        <taxon>Bacteroidota</taxon>
        <taxon>Sphingobacteriia</taxon>
        <taxon>Sphingobacteriales</taxon>
        <taxon>Sphingobacteriaceae</taxon>
        <taxon>Mucilaginibacter</taxon>
    </lineage>
</organism>
<keyword evidence="4" id="KW-0326">Glycosidase</keyword>
<evidence type="ECO:0000256" key="1">
    <source>
        <dbReference type="ARBA" id="ARBA00005382"/>
    </source>
</evidence>
<sequence>MYFAKAIFRHFILSLITILLTMPASAQNASLWLSTVNRKSEFELQKETIPFAENTTTGQQISIDDTKTFQTIDGFGFALTGGSAMLIKAMSPAARTALLKDVFASDGNNIGVSYLRLSIGASDLNQSVFTYDDMPDGETDPSLKKFSLSQDMNDVVPVLKEILAINKNIKILSSPWTAPCWMKTNNNIKGGQLKPEYYKVYADYFVKYIKAMQQQGITIDAITIQNEPLNDRNTPSMQMFAPEQATFIKTALGPALKAAGIKTKIVLFDHNCDTPEYPMSILADPEAAKYVDGSGFHLYAGTIDAMSEVHEVFPAKNLYFTEQMIIERNGTTIGMPVERLIIGATNNWSKNVLLWNLAADQNNDPHTNDGGCPICQGAITIQGDQFSKNIAYYTIAHASKFVVPGSVRVASTKSDKLPNVVFKTPDGKMVMIVVNVNGRRQNFSITYKGKYAATSLGSGDVGTYVW</sequence>
<evidence type="ECO:0000259" key="7">
    <source>
        <dbReference type="Pfam" id="PF17189"/>
    </source>
</evidence>
<evidence type="ECO:0000256" key="4">
    <source>
        <dbReference type="RuleBase" id="RU361188"/>
    </source>
</evidence>
<comment type="caution">
    <text evidence="8">The sequence shown here is derived from an EMBL/GenBank/DDBJ whole genome shotgun (WGS) entry which is preliminary data.</text>
</comment>
<dbReference type="Proteomes" id="UP000613193">
    <property type="component" value="Unassembled WGS sequence"/>
</dbReference>
<accession>A0A934PT08</accession>
<feature type="domain" description="Glycosyl hydrolase family 30 TIM-barrel" evidence="6">
    <location>
        <begin position="72"/>
        <end position="402"/>
    </location>
</feature>
<reference evidence="8" key="1">
    <citation type="submission" date="2020-12" db="EMBL/GenBank/DDBJ databases">
        <title>Bacterial novel species Mucilaginibacter sp. SD-g isolated from soil.</title>
        <authorList>
            <person name="Jung H.-Y."/>
        </authorList>
    </citation>
    <scope>NUCLEOTIDE SEQUENCE</scope>
    <source>
        <strain evidence="8">SD-g</strain>
    </source>
</reference>
<feature type="signal peptide" evidence="5">
    <location>
        <begin position="1"/>
        <end position="26"/>
    </location>
</feature>
<dbReference type="PANTHER" id="PTHR11069:SF23">
    <property type="entry name" value="LYSOSOMAL ACID GLUCOSYLCERAMIDASE"/>
    <property type="match status" value="1"/>
</dbReference>
<dbReference type="Pfam" id="PF02055">
    <property type="entry name" value="Glyco_hydro_30"/>
    <property type="match status" value="1"/>
</dbReference>
<dbReference type="EMBL" id="JAEHFW010000001">
    <property type="protein sequence ID" value="MBK0378433.1"/>
    <property type="molecule type" value="Genomic_DNA"/>
</dbReference>
<keyword evidence="2 5" id="KW-0732">Signal</keyword>
<dbReference type="InterPro" id="IPR013780">
    <property type="entry name" value="Glyco_hydro_b"/>
</dbReference>
<feature type="domain" description="Glycosyl hydrolase family 30 beta sandwich" evidence="7">
    <location>
        <begin position="405"/>
        <end position="450"/>
    </location>
</feature>
<feature type="chain" id="PRO_5037620526" evidence="5">
    <location>
        <begin position="27"/>
        <end position="466"/>
    </location>
</feature>
<dbReference type="InterPro" id="IPR017853">
    <property type="entry name" value="GH"/>
</dbReference>
<evidence type="ECO:0000259" key="6">
    <source>
        <dbReference type="Pfam" id="PF02055"/>
    </source>
</evidence>
<dbReference type="GO" id="GO:0016020">
    <property type="term" value="C:membrane"/>
    <property type="evidence" value="ECO:0007669"/>
    <property type="project" value="GOC"/>
</dbReference>
<evidence type="ECO:0000256" key="5">
    <source>
        <dbReference type="SAM" id="SignalP"/>
    </source>
</evidence>
<evidence type="ECO:0000256" key="3">
    <source>
        <dbReference type="ARBA" id="ARBA00022801"/>
    </source>
</evidence>
<dbReference type="PRINTS" id="PR00843">
    <property type="entry name" value="GLHYDRLASE30"/>
</dbReference>
<dbReference type="Pfam" id="PF17189">
    <property type="entry name" value="Glyco_hydro_30C"/>
    <property type="match status" value="1"/>
</dbReference>
<dbReference type="Gene3D" id="2.60.40.1180">
    <property type="entry name" value="Golgi alpha-mannosidase II"/>
    <property type="match status" value="1"/>
</dbReference>
<protein>
    <submittedName>
        <fullName evidence="8">Glucosylceramidase</fullName>
    </submittedName>
</protein>
<dbReference type="GO" id="GO:0004348">
    <property type="term" value="F:glucosylceramidase activity"/>
    <property type="evidence" value="ECO:0007669"/>
    <property type="project" value="InterPro"/>
</dbReference>
<evidence type="ECO:0000313" key="9">
    <source>
        <dbReference type="Proteomes" id="UP000613193"/>
    </source>
</evidence>
<proteinExistence type="inferred from homology"/>
<evidence type="ECO:0000256" key="2">
    <source>
        <dbReference type="ARBA" id="ARBA00022729"/>
    </source>
</evidence>
<keyword evidence="3 4" id="KW-0378">Hydrolase</keyword>
<comment type="similarity">
    <text evidence="1 4">Belongs to the glycosyl hydrolase 30 family.</text>
</comment>
<dbReference type="SUPFAM" id="SSF51445">
    <property type="entry name" value="(Trans)glycosidases"/>
    <property type="match status" value="1"/>
</dbReference>
<keyword evidence="9" id="KW-1185">Reference proteome</keyword>
<dbReference type="InterPro" id="IPR001139">
    <property type="entry name" value="Glyco_hydro_30"/>
</dbReference>
<dbReference type="Gene3D" id="3.20.20.80">
    <property type="entry name" value="Glycosidases"/>
    <property type="match status" value="1"/>
</dbReference>
<dbReference type="InterPro" id="IPR033452">
    <property type="entry name" value="GH30_C"/>
</dbReference>
<dbReference type="GO" id="GO:0006680">
    <property type="term" value="P:glucosylceramide catabolic process"/>
    <property type="evidence" value="ECO:0007669"/>
    <property type="project" value="TreeGrafter"/>
</dbReference>
<dbReference type="AlphaFoldDB" id="A0A934PT08"/>